<dbReference type="InterPro" id="IPR011250">
    <property type="entry name" value="OMP/PagP_B-barrel"/>
</dbReference>
<accession>A0A5M8IE19</accession>
<reference evidence="5 7" key="2">
    <citation type="submission" date="2019-11" db="EMBL/GenBank/DDBJ databases">
        <title>Green- and brown-colored morphotypes of Chlorobia in the stratified aquatic ecosystems of Kandalaksha Gulf (White Sea): A model for study of the accessory genome evolution.</title>
        <authorList>
            <person name="Grouzdev D.S."/>
        </authorList>
    </citation>
    <scope>NUCLEOTIDE SEQUENCE [LARGE SCALE GENOMIC DNA]</scope>
    <source>
        <strain evidence="5 7">ZM</strain>
    </source>
</reference>
<evidence type="ECO:0000256" key="1">
    <source>
        <dbReference type="ARBA" id="ARBA00022729"/>
    </source>
</evidence>
<evidence type="ECO:0000313" key="6">
    <source>
        <dbReference type="Proteomes" id="UP000327458"/>
    </source>
</evidence>
<proteinExistence type="predicted"/>
<sequence length="184" mass="19606">MKRNILVALACICFVTTPAISMAAPYVSASVGASIAGEAKFDGRPHDLKECAVFNGAVGYDLSLIRLELGIDYQSHPYVGRPEWGDLSFLTVSLNGYLDFDTGKGFAPYIMAGTGVTDVNTGDDYVNSTAFSLQAGAGVGIPLAKSITADLGYRFLRPVNLKSIKAESVDWNSHNILAGLRFGF</sequence>
<dbReference type="InterPro" id="IPR027385">
    <property type="entry name" value="Beta-barrel_OMP"/>
</dbReference>
<keyword evidence="7" id="KW-1185">Reference proteome</keyword>
<evidence type="ECO:0000259" key="3">
    <source>
        <dbReference type="Pfam" id="PF13505"/>
    </source>
</evidence>
<feature type="domain" description="Outer membrane protein beta-barrel" evidence="3">
    <location>
        <begin position="8"/>
        <end position="182"/>
    </location>
</feature>
<keyword evidence="1 2" id="KW-0732">Signal</keyword>
<dbReference type="EMBL" id="WUBZ01000052">
    <property type="protein sequence ID" value="MWV55144.1"/>
    <property type="molecule type" value="Genomic_DNA"/>
</dbReference>
<evidence type="ECO:0000256" key="2">
    <source>
        <dbReference type="SAM" id="SignalP"/>
    </source>
</evidence>
<dbReference type="SUPFAM" id="SSF56925">
    <property type="entry name" value="OMPA-like"/>
    <property type="match status" value="1"/>
</dbReference>
<reference evidence="4 6" key="1">
    <citation type="submission" date="2019-07" db="EMBL/GenBank/DDBJ databases">
        <title>Draft genome Sequence of Chlorobium phaeovibrioides sp. strain PhvTcv-s14, from the Phylum Chlorobi.</title>
        <authorList>
            <person name="Babenko V."/>
            <person name="Boldyreva D."/>
            <person name="Kanygina A."/>
            <person name="Selezneva O."/>
            <person name="Akopiyan T."/>
            <person name="Lunina O."/>
        </authorList>
    </citation>
    <scope>NUCLEOTIDE SEQUENCE [LARGE SCALE GENOMIC DNA]</scope>
    <source>
        <strain evidence="4 6">GrTcv12</strain>
    </source>
</reference>
<evidence type="ECO:0000313" key="4">
    <source>
        <dbReference type="EMBL" id="KAA6232589.1"/>
    </source>
</evidence>
<evidence type="ECO:0000313" key="5">
    <source>
        <dbReference type="EMBL" id="MWV55144.1"/>
    </source>
</evidence>
<dbReference type="EMBL" id="VMRG01000001">
    <property type="protein sequence ID" value="KAA6232589.1"/>
    <property type="molecule type" value="Genomic_DNA"/>
</dbReference>
<evidence type="ECO:0000313" key="7">
    <source>
        <dbReference type="Proteomes" id="UP000489351"/>
    </source>
</evidence>
<dbReference type="Proteomes" id="UP000327458">
    <property type="component" value="Unassembled WGS sequence"/>
</dbReference>
<name>A0A5M8IE19_CHLPH</name>
<dbReference type="Gene3D" id="2.40.160.20">
    <property type="match status" value="1"/>
</dbReference>
<gene>
    <name evidence="4" type="ORF">FP507_05490</name>
    <name evidence="5" type="ORF">GJ685_08770</name>
</gene>
<feature type="chain" id="PRO_5024289996" evidence="2">
    <location>
        <begin position="24"/>
        <end position="184"/>
    </location>
</feature>
<comment type="caution">
    <text evidence="4">The sequence shown here is derived from an EMBL/GenBank/DDBJ whole genome shotgun (WGS) entry which is preliminary data.</text>
</comment>
<dbReference type="AlphaFoldDB" id="A0A5M8IE19"/>
<dbReference type="Proteomes" id="UP000489351">
    <property type="component" value="Unassembled WGS sequence"/>
</dbReference>
<dbReference type="RefSeq" id="WP_151419436.1">
    <property type="nucleotide sequence ID" value="NZ_VMRG01000001.1"/>
</dbReference>
<organism evidence="4 6">
    <name type="scientific">Chlorobium phaeovibrioides</name>
    <dbReference type="NCBI Taxonomy" id="1094"/>
    <lineage>
        <taxon>Bacteria</taxon>
        <taxon>Pseudomonadati</taxon>
        <taxon>Chlorobiota</taxon>
        <taxon>Chlorobiia</taxon>
        <taxon>Chlorobiales</taxon>
        <taxon>Chlorobiaceae</taxon>
        <taxon>Chlorobium/Pelodictyon group</taxon>
        <taxon>Chlorobium</taxon>
    </lineage>
</organism>
<dbReference type="Pfam" id="PF13505">
    <property type="entry name" value="OMP_b-brl"/>
    <property type="match status" value="1"/>
</dbReference>
<protein>
    <submittedName>
        <fullName evidence="5">Outer membrane beta-barrel protein</fullName>
    </submittedName>
    <submittedName>
        <fullName evidence="4">Porin family protein</fullName>
    </submittedName>
</protein>
<feature type="signal peptide" evidence="2">
    <location>
        <begin position="1"/>
        <end position="23"/>
    </location>
</feature>